<dbReference type="Proteomes" id="UP000197003">
    <property type="component" value="Chromosome"/>
</dbReference>
<dbReference type="AlphaFoldDB" id="A0A1Z3N499"/>
<dbReference type="SUPFAM" id="SSF54909">
    <property type="entry name" value="Dimeric alpha+beta barrel"/>
    <property type="match status" value="1"/>
</dbReference>
<sequence>MAKYVDGFVLTVPKKNMAQYRKMAMQASKIFLKYGALEYKECVGDDMNIEWALPFPKLTKAKSDEVIVFSWITYKSRAARDRANKAMMNDPKMKDMQPDKMPFDMKRMAYGGFKTIVDK</sequence>
<reference evidence="1 2" key="1">
    <citation type="submission" date="2017-04" db="EMBL/GenBank/DDBJ databases">
        <title>Whole genome sequence of Bdellovibrio bacteriovorus strain SSB218315.</title>
        <authorList>
            <person name="Oyedara O."/>
            <person name="Rodriguez-Perez M.A."/>
        </authorList>
    </citation>
    <scope>NUCLEOTIDE SEQUENCE [LARGE SCALE GENOMIC DNA]</scope>
    <source>
        <strain evidence="1 2">SSB218315</strain>
    </source>
</reference>
<dbReference type="RefSeq" id="WP_088563946.1">
    <property type="nucleotide sequence ID" value="NZ_CP020946.1"/>
</dbReference>
<proteinExistence type="predicted"/>
<protein>
    <submittedName>
        <fullName evidence="1">RNA signal recognition particle</fullName>
    </submittedName>
</protein>
<accession>A0A1Z3N499</accession>
<evidence type="ECO:0000313" key="2">
    <source>
        <dbReference type="Proteomes" id="UP000197003"/>
    </source>
</evidence>
<dbReference type="OrthoDB" id="5296358at2"/>
<dbReference type="PIRSF" id="PIRSF007028">
    <property type="entry name" value="UCP007028"/>
    <property type="match status" value="1"/>
</dbReference>
<dbReference type="InterPro" id="IPR011008">
    <property type="entry name" value="Dimeric_a/b-barrel"/>
</dbReference>
<gene>
    <name evidence="1" type="ORF">B9G79_01315</name>
</gene>
<evidence type="ECO:0000313" key="1">
    <source>
        <dbReference type="EMBL" id="ASD62296.1"/>
    </source>
</evidence>
<dbReference type="EMBL" id="CP020946">
    <property type="protein sequence ID" value="ASD62296.1"/>
    <property type="molecule type" value="Genomic_DNA"/>
</dbReference>
<dbReference type="Gene3D" id="3.30.70.100">
    <property type="match status" value="1"/>
</dbReference>
<dbReference type="Pfam" id="PF07237">
    <property type="entry name" value="DUF1428"/>
    <property type="match status" value="1"/>
</dbReference>
<organism evidence="1 2">
    <name type="scientific">Bdellovibrio bacteriovorus</name>
    <dbReference type="NCBI Taxonomy" id="959"/>
    <lineage>
        <taxon>Bacteria</taxon>
        <taxon>Pseudomonadati</taxon>
        <taxon>Bdellovibrionota</taxon>
        <taxon>Bdellovibrionia</taxon>
        <taxon>Bdellovibrionales</taxon>
        <taxon>Pseudobdellovibrionaceae</taxon>
        <taxon>Bdellovibrio</taxon>
    </lineage>
</organism>
<name>A0A1Z3N499_BDEBC</name>
<dbReference type="InterPro" id="IPR009874">
    <property type="entry name" value="DUF1428"/>
</dbReference>